<protein>
    <submittedName>
        <fullName evidence="2">Uncharacterized protein</fullName>
    </submittedName>
</protein>
<name>A0A423TZJ0_PENVA</name>
<feature type="compositionally biased region" description="Basic and acidic residues" evidence="1">
    <location>
        <begin position="58"/>
        <end position="73"/>
    </location>
</feature>
<evidence type="ECO:0000256" key="1">
    <source>
        <dbReference type="SAM" id="MobiDB-lite"/>
    </source>
</evidence>
<reference evidence="2 3" key="1">
    <citation type="submission" date="2018-04" db="EMBL/GenBank/DDBJ databases">
        <authorList>
            <person name="Zhang X."/>
            <person name="Yuan J."/>
            <person name="Li F."/>
            <person name="Xiang J."/>
        </authorList>
    </citation>
    <scope>NUCLEOTIDE SEQUENCE [LARGE SCALE GENOMIC DNA]</scope>
    <source>
        <tissue evidence="2">Muscle</tissue>
    </source>
</reference>
<reference evidence="2 3" key="2">
    <citation type="submission" date="2019-01" db="EMBL/GenBank/DDBJ databases">
        <title>The decoding of complex shrimp genome reveals the adaptation for benthos swimmer, frequently molting mechanism and breeding impact on genome.</title>
        <authorList>
            <person name="Sun Y."/>
            <person name="Gao Y."/>
            <person name="Yu Y."/>
        </authorList>
    </citation>
    <scope>NUCLEOTIDE SEQUENCE [LARGE SCALE GENOMIC DNA]</scope>
    <source>
        <tissue evidence="2">Muscle</tissue>
    </source>
</reference>
<dbReference type="Proteomes" id="UP000283509">
    <property type="component" value="Unassembled WGS sequence"/>
</dbReference>
<keyword evidence="3" id="KW-1185">Reference proteome</keyword>
<evidence type="ECO:0000313" key="2">
    <source>
        <dbReference type="EMBL" id="ROT81854.1"/>
    </source>
</evidence>
<comment type="caution">
    <text evidence="2">The sequence shown here is derived from an EMBL/GenBank/DDBJ whole genome shotgun (WGS) entry which is preliminary data.</text>
</comment>
<dbReference type="EMBL" id="QCYY01000910">
    <property type="protein sequence ID" value="ROT81854.1"/>
    <property type="molecule type" value="Genomic_DNA"/>
</dbReference>
<proteinExistence type="predicted"/>
<evidence type="ECO:0000313" key="3">
    <source>
        <dbReference type="Proteomes" id="UP000283509"/>
    </source>
</evidence>
<accession>A0A423TZJ0</accession>
<feature type="region of interest" description="Disordered" evidence="1">
    <location>
        <begin position="58"/>
        <end position="84"/>
    </location>
</feature>
<gene>
    <name evidence="2" type="ORF">C7M84_024987</name>
</gene>
<dbReference type="OrthoDB" id="6393648at2759"/>
<dbReference type="AlphaFoldDB" id="A0A423TZJ0"/>
<organism evidence="2 3">
    <name type="scientific">Penaeus vannamei</name>
    <name type="common">Whiteleg shrimp</name>
    <name type="synonym">Litopenaeus vannamei</name>
    <dbReference type="NCBI Taxonomy" id="6689"/>
    <lineage>
        <taxon>Eukaryota</taxon>
        <taxon>Metazoa</taxon>
        <taxon>Ecdysozoa</taxon>
        <taxon>Arthropoda</taxon>
        <taxon>Crustacea</taxon>
        <taxon>Multicrustacea</taxon>
        <taxon>Malacostraca</taxon>
        <taxon>Eumalacostraca</taxon>
        <taxon>Eucarida</taxon>
        <taxon>Decapoda</taxon>
        <taxon>Dendrobranchiata</taxon>
        <taxon>Penaeoidea</taxon>
        <taxon>Penaeidae</taxon>
        <taxon>Penaeus</taxon>
    </lineage>
</organism>
<sequence>MKKEIGALEDKIKAIEEEHKAELRNVAENQQEKEAEILRMQNEIVGLKETVASRDEKIKSLEERRQEERRGRETQAAGENKEQVVSASVLHDTIKLLQEQSTKELLSLRNAQHLKEAEAASQLREAQEALKSRDKRVKTLKEILLILHPVSGKEEVATQPWP</sequence>